<dbReference type="Gene3D" id="1.10.260.40">
    <property type="entry name" value="lambda repressor-like DNA-binding domains"/>
    <property type="match status" value="1"/>
</dbReference>
<dbReference type="AlphaFoldDB" id="A0A140FWH8"/>
<dbReference type="InterPro" id="IPR010982">
    <property type="entry name" value="Lambda_DNA-bd_dom_sf"/>
</dbReference>
<dbReference type="EMBL" id="AE015451">
    <property type="protein sequence ID" value="AMM02961.1"/>
    <property type="molecule type" value="Genomic_DNA"/>
</dbReference>
<accession>A0A140FWH8</accession>
<dbReference type="OrthoDB" id="7008804at2"/>
<dbReference type="BioCyc" id="PPUT160488:G1G01-3963-MONOMER"/>
<feature type="domain" description="HTH cro/C1-type" evidence="1">
    <location>
        <begin position="11"/>
        <end position="64"/>
    </location>
</feature>
<dbReference type="GO" id="GO:0003677">
    <property type="term" value="F:DNA binding"/>
    <property type="evidence" value="ECO:0007669"/>
    <property type="project" value="UniProtKB-KW"/>
</dbReference>
<sequence>MSLRQSYAAVLRLLRVNRGMTQQDLSGSVTQANISSLELAKSSATVETSAKLAEALNVEPLTLLALVIASNGNRSAREALQTSLDELDSLGLGDCPLPPVAQPYKPTRELEALRKLQAVQDLKSRGFTQTEAARELEMPASTLRRLWHRSVEG</sequence>
<protein>
    <submittedName>
        <fullName evidence="2">Phage repressor-like, DNA-binding domain</fullName>
    </submittedName>
</protein>
<dbReference type="SMART" id="SM00530">
    <property type="entry name" value="HTH_XRE"/>
    <property type="match status" value="1"/>
</dbReference>
<name>A0A140FWH8_PSEPK</name>
<organism evidence="2 3">
    <name type="scientific">Pseudomonas putida (strain ATCC 47054 / DSM 6125 / CFBP 8728 / NCIMB 11950 / KT2440)</name>
    <dbReference type="NCBI Taxonomy" id="160488"/>
    <lineage>
        <taxon>Bacteria</taxon>
        <taxon>Pseudomonadati</taxon>
        <taxon>Pseudomonadota</taxon>
        <taxon>Gammaproteobacteria</taxon>
        <taxon>Pseudomonadales</taxon>
        <taxon>Pseudomonadaceae</taxon>
        <taxon>Pseudomonas</taxon>
    </lineage>
</organism>
<keyword evidence="3" id="KW-1185">Reference proteome</keyword>
<dbReference type="KEGG" id="ppu:PP_5626"/>
<reference evidence="2 3" key="1">
    <citation type="journal article" date="2002" name="Environ. Microbiol.">
        <title>Complete genome sequence and comparative analysis of the metabolically versatile Pseudomonas putida KT2440.</title>
        <authorList>
            <person name="Nelson K.E."/>
            <person name="Weinel C."/>
            <person name="Paulsen I.T."/>
            <person name="Dodson R.J."/>
            <person name="Hilbert H."/>
            <person name="Martins dos Santos V.A."/>
            <person name="Fouts D.E."/>
            <person name="Gill S.R."/>
            <person name="Pop M."/>
            <person name="Holmes M."/>
            <person name="Brinkac L."/>
            <person name="Beanan M."/>
            <person name="DeBoy R.T."/>
            <person name="Daugherty S."/>
            <person name="Kolonay J."/>
            <person name="Madupu R."/>
            <person name="Nelson W."/>
            <person name="White O."/>
            <person name="Peterson J."/>
            <person name="Khouri H."/>
            <person name="Hance I."/>
            <person name="Chris Lee P."/>
            <person name="Holtzapple E."/>
            <person name="Scanlan D."/>
            <person name="Tran K."/>
            <person name="Moazzez A."/>
            <person name="Utterback T."/>
            <person name="Rizzo M."/>
            <person name="Lee K."/>
            <person name="Kosack D."/>
            <person name="Moestl D."/>
            <person name="Wedler H."/>
            <person name="Lauber J."/>
            <person name="Stjepandic D."/>
            <person name="Hoheisel J."/>
            <person name="Straetz M."/>
            <person name="Heim S."/>
            <person name="Kiewitz C."/>
            <person name="Eisen J.A."/>
            <person name="Timmis K.N."/>
            <person name="Dusterhoft A."/>
            <person name="Tummler B."/>
            <person name="Fraser C.M."/>
        </authorList>
    </citation>
    <scope>NUCLEOTIDE SEQUENCE [LARGE SCALE GENOMIC DNA]</scope>
    <source>
        <strain evidence="3">ATCC 47054 / DSM 6125 / CFBP 8728 / NCIMB 11950 / KT2440</strain>
    </source>
</reference>
<dbReference type="RefSeq" id="WP_049586545.1">
    <property type="nucleotide sequence ID" value="NC_002947.4"/>
</dbReference>
<dbReference type="PROSITE" id="PS50943">
    <property type="entry name" value="HTH_CROC1"/>
    <property type="match status" value="1"/>
</dbReference>
<dbReference type="CDD" id="cd00093">
    <property type="entry name" value="HTH_XRE"/>
    <property type="match status" value="1"/>
</dbReference>
<keyword evidence="2" id="KW-0238">DNA-binding</keyword>
<gene>
    <name evidence="2" type="ordered locus">PP_5626</name>
</gene>
<proteinExistence type="predicted"/>
<reference evidence="2 3" key="2">
    <citation type="journal article" date="2016" name="Environ. Microbiol.">
        <title>The revisited genome of Pseudomonas putida KT2440 enlightens its value as a robust metabolic chassis.</title>
        <authorList>
            <person name="Belda E."/>
            <person name="van Heck R.G."/>
            <person name="Lopez-Sanchez M.J."/>
            <person name="Cruveiller S."/>
            <person name="Barbe V."/>
            <person name="Fraser C."/>
            <person name="Klenk H.P."/>
            <person name="Petersen J."/>
            <person name="Morgat A."/>
            <person name="Nikel P.I."/>
            <person name="Vallenet D."/>
            <person name="Rouy Z."/>
            <person name="Sekowska A."/>
            <person name="Martins Dos Santos V.A."/>
            <person name="de Lorenzo V."/>
            <person name="Danchin A."/>
            <person name="Medigue C."/>
        </authorList>
    </citation>
    <scope>NUCLEOTIDE SEQUENCE [LARGE SCALE GENOMIC DNA]</scope>
    <source>
        <strain evidence="3">ATCC 47054 / DSM 6125 / CFBP 8728 / NCIMB 11950 / KT2440</strain>
    </source>
</reference>
<evidence type="ECO:0000313" key="2">
    <source>
        <dbReference type="EMBL" id="AMM02961.1"/>
    </source>
</evidence>
<evidence type="ECO:0000313" key="3">
    <source>
        <dbReference type="Proteomes" id="UP000000556"/>
    </source>
</evidence>
<dbReference type="Proteomes" id="UP000000556">
    <property type="component" value="Chromosome"/>
</dbReference>
<evidence type="ECO:0000259" key="1">
    <source>
        <dbReference type="PROSITE" id="PS50943"/>
    </source>
</evidence>
<dbReference type="SUPFAM" id="SSF47413">
    <property type="entry name" value="lambda repressor-like DNA-binding domains"/>
    <property type="match status" value="1"/>
</dbReference>
<dbReference type="Pfam" id="PF01381">
    <property type="entry name" value="HTH_3"/>
    <property type="match status" value="1"/>
</dbReference>
<dbReference type="InterPro" id="IPR001387">
    <property type="entry name" value="Cro/C1-type_HTH"/>
</dbReference>